<evidence type="ECO:0000313" key="2">
    <source>
        <dbReference type="EMBL" id="MBK3494976.1"/>
    </source>
</evidence>
<evidence type="ECO:0000256" key="1">
    <source>
        <dbReference type="PROSITE-ProRule" id="PRU00339"/>
    </source>
</evidence>
<organism evidence="2 3">
    <name type="scientific">Viridibacillus soli</name>
    <dbReference type="NCBI Taxonomy" id="2798301"/>
    <lineage>
        <taxon>Bacteria</taxon>
        <taxon>Bacillati</taxon>
        <taxon>Bacillota</taxon>
        <taxon>Bacilli</taxon>
        <taxon>Bacillales</taxon>
        <taxon>Caryophanaceae</taxon>
        <taxon>Viridibacillus</taxon>
    </lineage>
</organism>
<reference evidence="2 3" key="1">
    <citation type="submission" date="2020-12" db="EMBL/GenBank/DDBJ databases">
        <title>YIM B01967 draft genome.</title>
        <authorList>
            <person name="Yan X."/>
        </authorList>
    </citation>
    <scope>NUCLEOTIDE SEQUENCE [LARGE SCALE GENOMIC DNA]</scope>
    <source>
        <strain evidence="2 3">YIM B01967</strain>
    </source>
</reference>
<name>A0ABS1H6Q2_9BACL</name>
<accession>A0ABS1H6Q2</accession>
<gene>
    <name evidence="2" type="ORF">JFL43_08895</name>
</gene>
<sequence>MQVKTSILTFIFMIIVLTTVTGCNSHKYQDAIAEGQSAMAANDYNHAIKAFSQAVEKDPQQQEAKELLEFAKKKDIANQIQAVENDINAKQWKEAIKKADAVLKEYESDKQLKELTTKAKSSMKIAQFNQ</sequence>
<dbReference type="RefSeq" id="WP_200748761.1">
    <property type="nucleotide sequence ID" value="NZ_JAEOAH010000008.1"/>
</dbReference>
<dbReference type="InterPro" id="IPR011990">
    <property type="entry name" value="TPR-like_helical_dom_sf"/>
</dbReference>
<dbReference type="InterPro" id="IPR019734">
    <property type="entry name" value="TPR_rpt"/>
</dbReference>
<evidence type="ECO:0000313" key="3">
    <source>
        <dbReference type="Proteomes" id="UP000618943"/>
    </source>
</evidence>
<keyword evidence="3" id="KW-1185">Reference proteome</keyword>
<dbReference type="Gene3D" id="1.25.40.10">
    <property type="entry name" value="Tetratricopeptide repeat domain"/>
    <property type="match status" value="1"/>
</dbReference>
<dbReference type="EMBL" id="JAEOAH010000008">
    <property type="protein sequence ID" value="MBK3494976.1"/>
    <property type="molecule type" value="Genomic_DNA"/>
</dbReference>
<proteinExistence type="predicted"/>
<feature type="repeat" description="TPR" evidence="1">
    <location>
        <begin position="28"/>
        <end position="61"/>
    </location>
</feature>
<comment type="caution">
    <text evidence="2">The sequence shown here is derived from an EMBL/GenBank/DDBJ whole genome shotgun (WGS) entry which is preliminary data.</text>
</comment>
<protein>
    <recommendedName>
        <fullName evidence="4">Tetratricopeptide repeat protein</fullName>
    </recommendedName>
</protein>
<keyword evidence="1" id="KW-0802">TPR repeat</keyword>
<dbReference type="PROSITE" id="PS51257">
    <property type="entry name" value="PROKAR_LIPOPROTEIN"/>
    <property type="match status" value="1"/>
</dbReference>
<dbReference type="Proteomes" id="UP000618943">
    <property type="component" value="Unassembled WGS sequence"/>
</dbReference>
<dbReference type="PROSITE" id="PS50005">
    <property type="entry name" value="TPR"/>
    <property type="match status" value="1"/>
</dbReference>
<evidence type="ECO:0008006" key="4">
    <source>
        <dbReference type="Google" id="ProtNLM"/>
    </source>
</evidence>